<evidence type="ECO:0000256" key="8">
    <source>
        <dbReference type="ARBA" id="ARBA00023125"/>
    </source>
</evidence>
<proteinExistence type="inferred from homology"/>
<evidence type="ECO:0000313" key="12">
    <source>
        <dbReference type="Proteomes" id="UP000032900"/>
    </source>
</evidence>
<gene>
    <name evidence="11" type="ORF">JCM15548_13624</name>
</gene>
<keyword evidence="5" id="KW-0548">Nucleotidyltransferase</keyword>
<dbReference type="EC" id="2.7.7.7" evidence="2"/>
<keyword evidence="12" id="KW-1185">Reference proteome</keyword>
<dbReference type="PANTHER" id="PTHR10133:SF27">
    <property type="entry name" value="DNA POLYMERASE NU"/>
    <property type="match status" value="1"/>
</dbReference>
<dbReference type="STRING" id="1236989.JCM15548_13624"/>
<dbReference type="EMBL" id="BAZW01000043">
    <property type="protein sequence ID" value="GAO31276.1"/>
    <property type="molecule type" value="Genomic_DNA"/>
</dbReference>
<keyword evidence="6" id="KW-0235">DNA replication</keyword>
<comment type="similarity">
    <text evidence="1">Belongs to the DNA polymerase type-A family.</text>
</comment>
<dbReference type="Gene3D" id="3.30.70.370">
    <property type="match status" value="1"/>
</dbReference>
<dbReference type="GO" id="GO:0006302">
    <property type="term" value="P:double-strand break repair"/>
    <property type="evidence" value="ECO:0007669"/>
    <property type="project" value="TreeGrafter"/>
</dbReference>
<evidence type="ECO:0000256" key="6">
    <source>
        <dbReference type="ARBA" id="ARBA00022705"/>
    </source>
</evidence>
<dbReference type="Pfam" id="PF00476">
    <property type="entry name" value="DNA_pol_A"/>
    <property type="match status" value="1"/>
</dbReference>
<dbReference type="PRINTS" id="PR00868">
    <property type="entry name" value="DNAPOLI"/>
</dbReference>
<evidence type="ECO:0000256" key="2">
    <source>
        <dbReference type="ARBA" id="ARBA00012417"/>
    </source>
</evidence>
<evidence type="ECO:0000259" key="10">
    <source>
        <dbReference type="SMART" id="SM00482"/>
    </source>
</evidence>
<dbReference type="Proteomes" id="UP000032900">
    <property type="component" value="Unassembled WGS sequence"/>
</dbReference>
<dbReference type="GO" id="GO:0003677">
    <property type="term" value="F:DNA binding"/>
    <property type="evidence" value="ECO:0007669"/>
    <property type="project" value="UniProtKB-KW"/>
</dbReference>
<keyword evidence="8" id="KW-0238">DNA-binding</keyword>
<protein>
    <recommendedName>
        <fullName evidence="3">DNA polymerase I</fullName>
        <ecNumber evidence="2">2.7.7.7</ecNumber>
    </recommendedName>
</protein>
<evidence type="ECO:0000256" key="9">
    <source>
        <dbReference type="ARBA" id="ARBA00049244"/>
    </source>
</evidence>
<comment type="catalytic activity">
    <reaction evidence="9">
        <text>DNA(n) + a 2'-deoxyribonucleoside 5'-triphosphate = DNA(n+1) + diphosphate</text>
        <dbReference type="Rhea" id="RHEA:22508"/>
        <dbReference type="Rhea" id="RHEA-COMP:17339"/>
        <dbReference type="Rhea" id="RHEA-COMP:17340"/>
        <dbReference type="ChEBI" id="CHEBI:33019"/>
        <dbReference type="ChEBI" id="CHEBI:61560"/>
        <dbReference type="ChEBI" id="CHEBI:173112"/>
        <dbReference type="EC" id="2.7.7.7"/>
    </reaction>
</comment>
<evidence type="ECO:0000256" key="3">
    <source>
        <dbReference type="ARBA" id="ARBA00020311"/>
    </source>
</evidence>
<evidence type="ECO:0000313" key="11">
    <source>
        <dbReference type="EMBL" id="GAO31276.1"/>
    </source>
</evidence>
<dbReference type="Gene3D" id="1.10.150.20">
    <property type="entry name" value="5' to 3' exonuclease, C-terminal subdomain"/>
    <property type="match status" value="1"/>
</dbReference>
<keyword evidence="7" id="KW-0239">DNA-directed DNA polymerase</keyword>
<dbReference type="AlphaFoldDB" id="A0A0E9M1M6"/>
<comment type="caution">
    <text evidence="11">The sequence shown here is derived from an EMBL/GenBank/DDBJ whole genome shotgun (WGS) entry which is preliminary data.</text>
</comment>
<dbReference type="SMART" id="SM00482">
    <property type="entry name" value="POLAc"/>
    <property type="match status" value="1"/>
</dbReference>
<evidence type="ECO:0000256" key="7">
    <source>
        <dbReference type="ARBA" id="ARBA00022932"/>
    </source>
</evidence>
<dbReference type="GO" id="GO:0006261">
    <property type="term" value="P:DNA-templated DNA replication"/>
    <property type="evidence" value="ECO:0007669"/>
    <property type="project" value="InterPro"/>
</dbReference>
<organism evidence="11 12">
    <name type="scientific">Geofilum rubicundum JCM 15548</name>
    <dbReference type="NCBI Taxonomy" id="1236989"/>
    <lineage>
        <taxon>Bacteria</taxon>
        <taxon>Pseudomonadati</taxon>
        <taxon>Bacteroidota</taxon>
        <taxon>Bacteroidia</taxon>
        <taxon>Marinilabiliales</taxon>
        <taxon>Marinilabiliaceae</taxon>
        <taxon>Geofilum</taxon>
    </lineage>
</organism>
<dbReference type="SUPFAM" id="SSF56672">
    <property type="entry name" value="DNA/RNA polymerases"/>
    <property type="match status" value="1"/>
</dbReference>
<accession>A0A0E9M1M6</accession>
<dbReference type="InterPro" id="IPR043502">
    <property type="entry name" value="DNA/RNA_pol_sf"/>
</dbReference>
<evidence type="ECO:0000256" key="1">
    <source>
        <dbReference type="ARBA" id="ARBA00007705"/>
    </source>
</evidence>
<sequence length="180" mass="20273">MTSEMRRKAKTANFGIIYGISAFGLSERLNIPRSESKAIIDGYFDNFAGVKRYMDECIRLAREEGSVQTLFGRKRYLPDINSRNAVVRGMAERNAINAPIQGTAADIIKKAMVDIQRQLKQGGFQTQMILQVHDELNFDVPKEELPAVKKLVKEAMESACQLKVPLVVDMGEGRNWLEAH</sequence>
<name>A0A0E9M1M6_9BACT</name>
<feature type="domain" description="DNA-directed DNA polymerase family A palm" evidence="10">
    <location>
        <begin position="1"/>
        <end position="144"/>
    </location>
</feature>
<reference evidence="11 12" key="1">
    <citation type="journal article" date="2015" name="Microbes Environ.">
        <title>Distribution and evolution of nitrogen fixation genes in the phylum bacteroidetes.</title>
        <authorList>
            <person name="Inoue J."/>
            <person name="Oshima K."/>
            <person name="Suda W."/>
            <person name="Sakamoto M."/>
            <person name="Iino T."/>
            <person name="Noda S."/>
            <person name="Hongoh Y."/>
            <person name="Hattori M."/>
            <person name="Ohkuma M."/>
        </authorList>
    </citation>
    <scope>NUCLEOTIDE SEQUENCE [LARGE SCALE GENOMIC DNA]</scope>
    <source>
        <strain evidence="11">JCM 15548</strain>
    </source>
</reference>
<dbReference type="PROSITE" id="PS00447">
    <property type="entry name" value="DNA_POLYMERASE_A"/>
    <property type="match status" value="1"/>
</dbReference>
<dbReference type="FunFam" id="1.10.150.20:FF:000002">
    <property type="entry name" value="DNA polymerase I"/>
    <property type="match status" value="1"/>
</dbReference>
<dbReference type="InterPro" id="IPR019760">
    <property type="entry name" value="DNA-dir_DNA_pol_A_CS"/>
</dbReference>
<dbReference type="InterPro" id="IPR002298">
    <property type="entry name" value="DNA_polymerase_A"/>
</dbReference>
<evidence type="ECO:0000256" key="5">
    <source>
        <dbReference type="ARBA" id="ARBA00022695"/>
    </source>
</evidence>
<keyword evidence="4" id="KW-0808">Transferase</keyword>
<dbReference type="InterPro" id="IPR001098">
    <property type="entry name" value="DNA-dir_DNA_pol_A_palm_dom"/>
</dbReference>
<dbReference type="GO" id="GO:0003887">
    <property type="term" value="F:DNA-directed DNA polymerase activity"/>
    <property type="evidence" value="ECO:0007669"/>
    <property type="project" value="UniProtKB-KW"/>
</dbReference>
<dbReference type="PANTHER" id="PTHR10133">
    <property type="entry name" value="DNA POLYMERASE I"/>
    <property type="match status" value="1"/>
</dbReference>
<evidence type="ECO:0000256" key="4">
    <source>
        <dbReference type="ARBA" id="ARBA00022679"/>
    </source>
</evidence>